<name>A0ABM8IX76_9CREN</name>
<sequence>MDLAEMVKVRAIAVHVAVEDWDDRREIIRLVEEASDIALELARLAEERTGYEVMSARVVLPITPLRPKEQLELLKAIKLRDDVLYAAFHYSSANLDVDVLKEVLRLGSNVYAAISAITEPGDQRTPRLLYKIGLLEPEMASRVAMVFGGYPETPYFPLATTMQSLPGVSIALVYPRLLEEFGYYEAMDYAVDAAFEVYEAIRMEMEKHDLFFRGFDMSLSPWMEDSVARVIEKFSGKPMPAPGTAAAINRLESFIYGVCSDIKCTGFNQVMLPVAEDNVLKERVQEGAVRLHDLLNYNYACVAGLDMVVISRSQWSVELAAALIEELERASKAKKRRLGLRVLTADAEPGSMVELPRFGPTPVIHL</sequence>
<dbReference type="Proteomes" id="UP001341135">
    <property type="component" value="Chromosome"/>
</dbReference>
<dbReference type="Pfam" id="PF05167">
    <property type="entry name" value="DUF711"/>
    <property type="match status" value="1"/>
</dbReference>
<keyword evidence="2" id="KW-1185">Reference proteome</keyword>
<organism evidence="1 2">
    <name type="scientific">Pyrodictium abyssi</name>
    <dbReference type="NCBI Taxonomy" id="54256"/>
    <lineage>
        <taxon>Archaea</taxon>
        <taxon>Thermoproteota</taxon>
        <taxon>Thermoprotei</taxon>
        <taxon>Desulfurococcales</taxon>
        <taxon>Pyrodictiaceae</taxon>
        <taxon>Pyrodictium</taxon>
    </lineage>
</organism>
<dbReference type="Gene3D" id="3.20.70.20">
    <property type="match status" value="1"/>
</dbReference>
<dbReference type="PANTHER" id="PTHR37560:SF2">
    <property type="entry name" value="DUF711 DOMAIN-CONTAINING PROTEIN"/>
    <property type="match status" value="1"/>
</dbReference>
<protein>
    <submittedName>
        <fullName evidence="1">DUF711 family protein</fullName>
    </submittedName>
</protein>
<dbReference type="RefSeq" id="WP_338249211.1">
    <property type="nucleotide sequence ID" value="NZ_AP028907.1"/>
</dbReference>
<dbReference type="GeneID" id="89289734"/>
<proteinExistence type="predicted"/>
<evidence type="ECO:0000313" key="2">
    <source>
        <dbReference type="Proteomes" id="UP001341135"/>
    </source>
</evidence>
<gene>
    <name evidence="1" type="ORF">PABY_17260</name>
</gene>
<dbReference type="SUPFAM" id="SSF51998">
    <property type="entry name" value="PFL-like glycyl radical enzymes"/>
    <property type="match status" value="1"/>
</dbReference>
<dbReference type="InterPro" id="IPR007841">
    <property type="entry name" value="UPF0210"/>
</dbReference>
<evidence type="ECO:0000313" key="1">
    <source>
        <dbReference type="EMBL" id="BES82159.1"/>
    </source>
</evidence>
<accession>A0ABM8IX76</accession>
<dbReference type="EMBL" id="AP028907">
    <property type="protein sequence ID" value="BES82159.1"/>
    <property type="molecule type" value="Genomic_DNA"/>
</dbReference>
<reference evidence="1 2" key="1">
    <citation type="submission" date="2023-09" db="EMBL/GenBank/DDBJ databases">
        <title>Pyrofollis japonicus gen. nov. sp. nov., a novel member of the family Pyrodictiaceae isolated from the Iheya North hydrothermal field.</title>
        <authorList>
            <person name="Miyazaki U."/>
            <person name="Sanari M."/>
            <person name="Tame A."/>
            <person name="Kitajima M."/>
            <person name="Okamoto A."/>
            <person name="Sawayama S."/>
            <person name="Miyazaki J."/>
            <person name="Takai K."/>
            <person name="Nakagawa S."/>
        </authorList>
    </citation>
    <scope>NUCLEOTIDE SEQUENCE [LARGE SCALE GENOMIC DNA]</scope>
    <source>
        <strain evidence="1 2">AV2</strain>
    </source>
</reference>
<dbReference type="PANTHER" id="PTHR37560">
    <property type="entry name" value="UPF0210 PROTEIN SPR0218"/>
    <property type="match status" value="1"/>
</dbReference>